<dbReference type="PANTHER" id="PTHR38926:SF80">
    <property type="entry name" value="F-BOX DOMAIN, LEUCINE-RICH REPEAT DOMAIN SUPERFAMILY"/>
    <property type="match status" value="1"/>
</dbReference>
<keyword evidence="3" id="KW-1185">Reference proteome</keyword>
<dbReference type="Pfam" id="PF24758">
    <property type="entry name" value="LRR_At5g56370"/>
    <property type="match status" value="1"/>
</dbReference>
<organism evidence="2 3">
    <name type="scientific">Lactuca sativa</name>
    <name type="common">Garden lettuce</name>
    <dbReference type="NCBI Taxonomy" id="4236"/>
    <lineage>
        <taxon>Eukaryota</taxon>
        <taxon>Viridiplantae</taxon>
        <taxon>Streptophyta</taxon>
        <taxon>Embryophyta</taxon>
        <taxon>Tracheophyta</taxon>
        <taxon>Spermatophyta</taxon>
        <taxon>Magnoliopsida</taxon>
        <taxon>eudicotyledons</taxon>
        <taxon>Gunneridae</taxon>
        <taxon>Pentapetalae</taxon>
        <taxon>asterids</taxon>
        <taxon>campanulids</taxon>
        <taxon>Asterales</taxon>
        <taxon>Asteraceae</taxon>
        <taxon>Cichorioideae</taxon>
        <taxon>Cichorieae</taxon>
        <taxon>Lactucinae</taxon>
        <taxon>Lactuca</taxon>
    </lineage>
</organism>
<reference evidence="2 3" key="1">
    <citation type="journal article" date="2017" name="Nat. Commun.">
        <title>Genome assembly with in vitro proximity ligation data and whole-genome triplication in lettuce.</title>
        <authorList>
            <person name="Reyes-Chin-Wo S."/>
            <person name="Wang Z."/>
            <person name="Yang X."/>
            <person name="Kozik A."/>
            <person name="Arikit S."/>
            <person name="Song C."/>
            <person name="Xia L."/>
            <person name="Froenicke L."/>
            <person name="Lavelle D.O."/>
            <person name="Truco M.J."/>
            <person name="Xia R."/>
            <person name="Zhu S."/>
            <person name="Xu C."/>
            <person name="Xu H."/>
            <person name="Xu X."/>
            <person name="Cox K."/>
            <person name="Korf I."/>
            <person name="Meyers B.C."/>
            <person name="Michelmore R.W."/>
        </authorList>
    </citation>
    <scope>NUCLEOTIDE SEQUENCE [LARGE SCALE GENOMIC DNA]</scope>
    <source>
        <strain evidence="3">cv. Salinas</strain>
        <tissue evidence="2">Seedlings</tissue>
    </source>
</reference>
<dbReference type="SUPFAM" id="SSF52047">
    <property type="entry name" value="RNI-like"/>
    <property type="match status" value="1"/>
</dbReference>
<protein>
    <recommendedName>
        <fullName evidence="1">F-box domain-containing protein</fullName>
    </recommendedName>
</protein>
<evidence type="ECO:0000259" key="1">
    <source>
        <dbReference type="PROSITE" id="PS50181"/>
    </source>
</evidence>
<dbReference type="PROSITE" id="PS50181">
    <property type="entry name" value="FBOX"/>
    <property type="match status" value="1"/>
</dbReference>
<evidence type="ECO:0000313" key="2">
    <source>
        <dbReference type="EMBL" id="KAJ0226989.1"/>
    </source>
</evidence>
<feature type="domain" description="F-box" evidence="1">
    <location>
        <begin position="63"/>
        <end position="110"/>
    </location>
</feature>
<proteinExistence type="predicted"/>
<name>A0A9R1XV81_LACSA</name>
<accession>A0A9R1XV81</accession>
<dbReference type="CDD" id="cd22164">
    <property type="entry name" value="F-box_AtSKIP19-like"/>
    <property type="match status" value="1"/>
</dbReference>
<dbReference type="EMBL" id="NBSK02000001">
    <property type="protein sequence ID" value="KAJ0226989.1"/>
    <property type="molecule type" value="Genomic_DNA"/>
</dbReference>
<dbReference type="SUPFAM" id="SSF81383">
    <property type="entry name" value="F-box domain"/>
    <property type="match status" value="1"/>
</dbReference>
<dbReference type="GO" id="GO:1905761">
    <property type="term" value="F:SCF ubiquitin ligase complex binding"/>
    <property type="evidence" value="ECO:0000318"/>
    <property type="project" value="GO_Central"/>
</dbReference>
<sequence length="396" mass="45836">MRSMSKNFISNSSHATNTVLVSYNFYIFASLLARLSEAAKAIGNQRYHSLLHRDQQWRVKEPKRNWLELPSDVMANILYRVGVFDILENAQKVCTTWRNICKDPAMWRVIYMENHSDPCTRPPLQQMCKHAVDRSQGQLVDLTLVHFANHELLLYIADRSSQLRRLDITYCFGEFYDGWTEILNKFPLLEKLSLCTTEISKEDIKGAGDCCPMLRTLKVNQKFFRFSDEDSDVESLRIRNQMAIAIGKNLPELRHLELIGNTMSNTGLLAILNGCPHLESLDLRQCLYLDLKGEFGKKCLDKIKCVKLPNDSLEGLPLCLRCDDSYDLLEDFVSGDSDYEYDECFDYDEYTNPYHYDYINNVKPDLFGSDDDSIDIDDLGDMMTFMVCLDDLFTER</sequence>
<dbReference type="Gene3D" id="1.20.1280.50">
    <property type="match status" value="1"/>
</dbReference>
<dbReference type="Pfam" id="PF00646">
    <property type="entry name" value="F-box"/>
    <property type="match status" value="1"/>
</dbReference>
<dbReference type="PANTHER" id="PTHR38926">
    <property type="entry name" value="F-BOX DOMAIN CONTAINING PROTEIN, EXPRESSED"/>
    <property type="match status" value="1"/>
</dbReference>
<comment type="caution">
    <text evidence="2">The sequence shown here is derived from an EMBL/GenBank/DDBJ whole genome shotgun (WGS) entry which is preliminary data.</text>
</comment>
<evidence type="ECO:0000313" key="3">
    <source>
        <dbReference type="Proteomes" id="UP000235145"/>
    </source>
</evidence>
<dbReference type="InterPro" id="IPR001810">
    <property type="entry name" value="F-box_dom"/>
</dbReference>
<dbReference type="Gene3D" id="3.80.10.10">
    <property type="entry name" value="Ribonuclease Inhibitor"/>
    <property type="match status" value="1"/>
</dbReference>
<dbReference type="InterPro" id="IPR032675">
    <property type="entry name" value="LRR_dom_sf"/>
</dbReference>
<dbReference type="InterPro" id="IPR036047">
    <property type="entry name" value="F-box-like_dom_sf"/>
</dbReference>
<dbReference type="InterPro" id="IPR055411">
    <property type="entry name" value="LRR_FXL15/At3g58940/PEG3-like"/>
</dbReference>
<dbReference type="AlphaFoldDB" id="A0A9R1XV81"/>
<dbReference type="Proteomes" id="UP000235145">
    <property type="component" value="Unassembled WGS sequence"/>
</dbReference>
<gene>
    <name evidence="2" type="ORF">LSAT_V11C100004230</name>
</gene>